<dbReference type="Proteomes" id="UP000501830">
    <property type="component" value="Chromosome"/>
</dbReference>
<dbReference type="PANTHER" id="PTHR30136:SF35">
    <property type="entry name" value="HTH-TYPE TRANSCRIPTIONAL REGULATOR RV1719"/>
    <property type="match status" value="1"/>
</dbReference>
<dbReference type="EMBL" id="CP049889">
    <property type="protein sequence ID" value="QIK51966.1"/>
    <property type="molecule type" value="Genomic_DNA"/>
</dbReference>
<feature type="domain" description="IclR-ED" evidence="5">
    <location>
        <begin position="71"/>
        <end position="254"/>
    </location>
</feature>
<dbReference type="InterPro" id="IPR036388">
    <property type="entry name" value="WH-like_DNA-bd_sf"/>
</dbReference>
<dbReference type="AlphaFoldDB" id="A0A6G7WIB4"/>
<dbReference type="GeneID" id="94553217"/>
<dbReference type="PANTHER" id="PTHR30136">
    <property type="entry name" value="HELIX-TURN-HELIX TRANSCRIPTIONAL REGULATOR, ICLR FAMILY"/>
    <property type="match status" value="1"/>
</dbReference>
<dbReference type="SMART" id="SM00346">
    <property type="entry name" value="HTH_ICLR"/>
    <property type="match status" value="1"/>
</dbReference>
<keyword evidence="3" id="KW-0804">Transcription</keyword>
<dbReference type="SUPFAM" id="SSF46785">
    <property type="entry name" value="Winged helix' DNA-binding domain"/>
    <property type="match status" value="1"/>
</dbReference>
<dbReference type="Gene3D" id="1.10.10.10">
    <property type="entry name" value="Winged helix-like DNA-binding domain superfamily/Winged helix DNA-binding domain"/>
    <property type="match status" value="1"/>
</dbReference>
<proteinExistence type="predicted"/>
<evidence type="ECO:0000256" key="3">
    <source>
        <dbReference type="ARBA" id="ARBA00023163"/>
    </source>
</evidence>
<evidence type="ECO:0000259" key="5">
    <source>
        <dbReference type="PROSITE" id="PS51078"/>
    </source>
</evidence>
<evidence type="ECO:0000256" key="1">
    <source>
        <dbReference type="ARBA" id="ARBA00023015"/>
    </source>
</evidence>
<dbReference type="InterPro" id="IPR036390">
    <property type="entry name" value="WH_DNA-bd_sf"/>
</dbReference>
<accession>A0A6G7WIB4</accession>
<dbReference type="GO" id="GO:0003700">
    <property type="term" value="F:DNA-binding transcription factor activity"/>
    <property type="evidence" value="ECO:0007669"/>
    <property type="project" value="TreeGrafter"/>
</dbReference>
<dbReference type="Pfam" id="PF01614">
    <property type="entry name" value="IclR_C"/>
    <property type="match status" value="1"/>
</dbReference>
<evidence type="ECO:0000313" key="7">
    <source>
        <dbReference type="Proteomes" id="UP000501830"/>
    </source>
</evidence>
<reference evidence="6 7" key="1">
    <citation type="journal article" date="2017" name="Int. J. Syst. Evol. Microbiol.">
        <title>Jeotgalibaca porci sp. nov. and Jeotgalibaca arthritidis sp. nov., isolated from pigs, and emended description of the genus Jeotgalibaca.</title>
        <authorList>
            <person name="Zamora L."/>
            <person name="Perez-Sancho M."/>
            <person name="Dominguez L."/>
            <person name="Fernandez-Garayzabal J.F."/>
            <person name="Vela A.I."/>
        </authorList>
    </citation>
    <scope>NUCLEOTIDE SEQUENCE [LARGE SCALE GENOMIC DNA]</scope>
    <source>
        <strain evidence="6 7">CCUG 69148</strain>
    </source>
</reference>
<dbReference type="InterPro" id="IPR029016">
    <property type="entry name" value="GAF-like_dom_sf"/>
</dbReference>
<evidence type="ECO:0000259" key="4">
    <source>
        <dbReference type="PROSITE" id="PS51077"/>
    </source>
</evidence>
<dbReference type="PROSITE" id="PS51077">
    <property type="entry name" value="HTH_ICLR"/>
    <property type="match status" value="1"/>
</dbReference>
<dbReference type="Gene3D" id="3.30.450.40">
    <property type="match status" value="1"/>
</dbReference>
<name>A0A6G7WIB4_9LACT</name>
<dbReference type="GO" id="GO:0045892">
    <property type="term" value="P:negative regulation of DNA-templated transcription"/>
    <property type="evidence" value="ECO:0007669"/>
    <property type="project" value="UniProtKB-ARBA"/>
</dbReference>
<protein>
    <submittedName>
        <fullName evidence="6">IclR family transcriptional regulator</fullName>
    </submittedName>
</protein>
<dbReference type="GO" id="GO:0003677">
    <property type="term" value="F:DNA binding"/>
    <property type="evidence" value="ECO:0007669"/>
    <property type="project" value="UniProtKB-KW"/>
</dbReference>
<dbReference type="RefSeq" id="WP_166063028.1">
    <property type="nucleotide sequence ID" value="NZ_CP049889.1"/>
</dbReference>
<sequence length="259" mass="29046">MTQTQPYGTVLIKADKILDFLSSAHAPQPLHAIAKATEMTNPTTLKILGTLELIGYVTKNDTDKTYVLGSGLVRYANQYLANLDISKIAYPYLKELHDKLDETVHLSIREGDEILYVNKLESMRPIVVTTSRIGYSKPMYASAMGKAILSELPEAEVDAYLERVELKPFTPHTLVTATTLKEELAEIREKELAFDNSEEQIEVFCMGATLSINGKNYGAFSVSMPTYRRTPEKEATVAEAIRTARRGILKELQNVYMYI</sequence>
<keyword evidence="7" id="KW-1185">Reference proteome</keyword>
<organism evidence="6 7">
    <name type="scientific">Jeotgalibaca porci</name>
    <dbReference type="NCBI Taxonomy" id="1868793"/>
    <lineage>
        <taxon>Bacteria</taxon>
        <taxon>Bacillati</taxon>
        <taxon>Bacillota</taxon>
        <taxon>Bacilli</taxon>
        <taxon>Lactobacillales</taxon>
        <taxon>Carnobacteriaceae</taxon>
        <taxon>Jeotgalibaca</taxon>
    </lineage>
</organism>
<dbReference type="SUPFAM" id="SSF55781">
    <property type="entry name" value="GAF domain-like"/>
    <property type="match status" value="1"/>
</dbReference>
<gene>
    <name evidence="6" type="ORF">G7058_07975</name>
</gene>
<keyword evidence="1" id="KW-0805">Transcription regulation</keyword>
<evidence type="ECO:0000256" key="2">
    <source>
        <dbReference type="ARBA" id="ARBA00023125"/>
    </source>
</evidence>
<dbReference type="Pfam" id="PF09339">
    <property type="entry name" value="HTH_IclR"/>
    <property type="match status" value="1"/>
</dbReference>
<keyword evidence="2" id="KW-0238">DNA-binding</keyword>
<evidence type="ECO:0000313" key="6">
    <source>
        <dbReference type="EMBL" id="QIK51966.1"/>
    </source>
</evidence>
<dbReference type="PROSITE" id="PS51078">
    <property type="entry name" value="ICLR_ED"/>
    <property type="match status" value="1"/>
</dbReference>
<dbReference type="InterPro" id="IPR014757">
    <property type="entry name" value="Tscrpt_reg_IclR_C"/>
</dbReference>
<dbReference type="InterPro" id="IPR050707">
    <property type="entry name" value="HTH_MetabolicPath_Reg"/>
</dbReference>
<feature type="domain" description="HTH iclR-type" evidence="4">
    <location>
        <begin position="8"/>
        <end position="70"/>
    </location>
</feature>
<dbReference type="KEGG" id="jpo:G7058_07975"/>
<dbReference type="InterPro" id="IPR005471">
    <property type="entry name" value="Tscrpt_reg_IclR_N"/>
</dbReference>